<keyword evidence="1" id="KW-0472">Membrane</keyword>
<reference evidence="2" key="1">
    <citation type="submission" date="2015-07" db="EMBL/GenBank/DDBJ databases">
        <title>MeaNS - Measles Nucleotide Surveillance Program.</title>
        <authorList>
            <person name="Tran T."/>
            <person name="Druce J."/>
        </authorList>
    </citation>
    <scope>NUCLEOTIDE SEQUENCE</scope>
    <source>
        <strain evidence="2">UCB-OBI-ISO-001</strain>
        <tissue evidence="2">Gonad</tissue>
    </source>
</reference>
<organism evidence="2">
    <name type="scientific">Octopus bimaculoides</name>
    <name type="common">California two-spotted octopus</name>
    <dbReference type="NCBI Taxonomy" id="37653"/>
    <lineage>
        <taxon>Eukaryota</taxon>
        <taxon>Metazoa</taxon>
        <taxon>Spiralia</taxon>
        <taxon>Lophotrochozoa</taxon>
        <taxon>Mollusca</taxon>
        <taxon>Cephalopoda</taxon>
        <taxon>Coleoidea</taxon>
        <taxon>Octopodiformes</taxon>
        <taxon>Octopoda</taxon>
        <taxon>Incirrata</taxon>
        <taxon>Octopodidae</taxon>
        <taxon>Octopus</taxon>
    </lineage>
</organism>
<sequence length="80" mass="8801">MTALTCEEIGFLILLTVMTKWWWPVVIIIVMVMIVVVVVIVVVVLVMVVGEVVDSFRYLGDQVSSGSGYSESVAARIRIA</sequence>
<feature type="transmembrane region" description="Helical" evidence="1">
    <location>
        <begin position="21"/>
        <end position="49"/>
    </location>
</feature>
<accession>A0A0L8GAS5</accession>
<evidence type="ECO:0000256" key="1">
    <source>
        <dbReference type="SAM" id="Phobius"/>
    </source>
</evidence>
<proteinExistence type="predicted"/>
<gene>
    <name evidence="2" type="ORF">OCBIM_22037035mg</name>
</gene>
<keyword evidence="1" id="KW-1133">Transmembrane helix</keyword>
<protein>
    <submittedName>
        <fullName evidence="2">Uncharacterized protein</fullName>
    </submittedName>
</protein>
<name>A0A0L8GAS5_OCTBM</name>
<keyword evidence="1" id="KW-0812">Transmembrane</keyword>
<dbReference type="AlphaFoldDB" id="A0A0L8GAS5"/>
<dbReference type="EMBL" id="KQ422909">
    <property type="protein sequence ID" value="KOF73969.1"/>
    <property type="molecule type" value="Genomic_DNA"/>
</dbReference>
<evidence type="ECO:0000313" key="2">
    <source>
        <dbReference type="EMBL" id="KOF73969.1"/>
    </source>
</evidence>